<reference evidence="3" key="1">
    <citation type="submission" date="2021-04" db="EMBL/GenBank/DDBJ databases">
        <authorList>
            <consortium name="Wellcome Sanger Institute Data Sharing"/>
        </authorList>
    </citation>
    <scope>NUCLEOTIDE SEQUENCE [LARGE SCALE GENOMIC DNA]</scope>
</reference>
<feature type="compositionally biased region" description="Acidic residues" evidence="2">
    <location>
        <begin position="335"/>
        <end position="345"/>
    </location>
</feature>
<evidence type="ECO:0000313" key="4">
    <source>
        <dbReference type="Proteomes" id="UP000472265"/>
    </source>
</evidence>
<dbReference type="InterPro" id="IPR051990">
    <property type="entry name" value="CCPG1/PBIP1"/>
</dbReference>
<feature type="region of interest" description="Disordered" evidence="2">
    <location>
        <begin position="279"/>
        <end position="392"/>
    </location>
</feature>
<name>A0A671UNS6_SPAAU</name>
<dbReference type="PANTHER" id="PTHR28638:SF1">
    <property type="entry name" value="PRE-B-CELL LEUKEMIA TRANSCRIPTION FACTOR-INTERACTING PROTEIN 1"/>
    <property type="match status" value="1"/>
</dbReference>
<evidence type="ECO:0000256" key="1">
    <source>
        <dbReference type="ARBA" id="ARBA00023054"/>
    </source>
</evidence>
<reference evidence="3" key="3">
    <citation type="submission" date="2025-09" db="UniProtKB">
        <authorList>
            <consortium name="Ensembl"/>
        </authorList>
    </citation>
    <scope>IDENTIFICATION</scope>
</reference>
<organism evidence="3 4">
    <name type="scientific">Sparus aurata</name>
    <name type="common">Gilthead sea bream</name>
    <dbReference type="NCBI Taxonomy" id="8175"/>
    <lineage>
        <taxon>Eukaryota</taxon>
        <taxon>Metazoa</taxon>
        <taxon>Chordata</taxon>
        <taxon>Craniata</taxon>
        <taxon>Vertebrata</taxon>
        <taxon>Euteleostomi</taxon>
        <taxon>Actinopterygii</taxon>
        <taxon>Neopterygii</taxon>
        <taxon>Teleostei</taxon>
        <taxon>Neoteleostei</taxon>
        <taxon>Acanthomorphata</taxon>
        <taxon>Eupercaria</taxon>
        <taxon>Spariformes</taxon>
        <taxon>Sparidae</taxon>
        <taxon>Sparus</taxon>
    </lineage>
</organism>
<accession>A0A671UNS6</accession>
<keyword evidence="1" id="KW-0175">Coiled coil</keyword>
<dbReference type="InParanoid" id="A0A671UNS6"/>
<dbReference type="GO" id="GO:0016020">
    <property type="term" value="C:membrane"/>
    <property type="evidence" value="ECO:0007669"/>
    <property type="project" value="TreeGrafter"/>
</dbReference>
<proteinExistence type="predicted"/>
<feature type="compositionally biased region" description="Basic and acidic residues" evidence="2">
    <location>
        <begin position="553"/>
        <end position="715"/>
    </location>
</feature>
<protein>
    <submittedName>
        <fullName evidence="3">Pre-B-cell leukemia homeobox interacting protein 1a</fullName>
    </submittedName>
</protein>
<feature type="compositionally biased region" description="Low complexity" evidence="2">
    <location>
        <begin position="279"/>
        <end position="292"/>
    </location>
</feature>
<reference evidence="3" key="2">
    <citation type="submission" date="2025-08" db="UniProtKB">
        <authorList>
            <consortium name="Ensembl"/>
        </authorList>
    </citation>
    <scope>IDENTIFICATION</scope>
</reference>
<feature type="compositionally biased region" description="Basic residues" evidence="2">
    <location>
        <begin position="716"/>
        <end position="738"/>
    </location>
</feature>
<dbReference type="Proteomes" id="UP000472265">
    <property type="component" value="Chromosome 3"/>
</dbReference>
<dbReference type="PANTHER" id="PTHR28638">
    <property type="entry name" value="CELL CYCLE PROGRESSION PROTEIN 1"/>
    <property type="match status" value="1"/>
</dbReference>
<gene>
    <name evidence="3" type="primary">pbxip1a</name>
</gene>
<dbReference type="AlphaFoldDB" id="A0A671UNS6"/>
<keyword evidence="4" id="KW-1185">Reference proteome</keyword>
<dbReference type="OMA" id="GCARQEG"/>
<evidence type="ECO:0000256" key="2">
    <source>
        <dbReference type="SAM" id="MobiDB-lite"/>
    </source>
</evidence>
<dbReference type="Ensembl" id="ENSSAUT00010017018.1">
    <property type="protein sequence ID" value="ENSSAUP00010016057.1"/>
    <property type="gene ID" value="ENSSAUG00010007418.1"/>
</dbReference>
<evidence type="ECO:0000313" key="3">
    <source>
        <dbReference type="Ensembl" id="ENSSAUP00010016057.1"/>
    </source>
</evidence>
<dbReference type="GeneTree" id="ENSGT00730000111747"/>
<feature type="region of interest" description="Disordered" evidence="2">
    <location>
        <begin position="529"/>
        <end position="752"/>
    </location>
</feature>
<feature type="compositionally biased region" description="Polar residues" evidence="2">
    <location>
        <begin position="531"/>
        <end position="548"/>
    </location>
</feature>
<sequence>MIIRQQRLPHSQVTAEVGVCLSGSSLKEYQKAESAPCCAAFSLKRAMSDNSNSTGSSGSSTNSWTLLSPEEAAIENVGPVDDGTESLGDVPSLSEEVTGAAVEFKPSDISIETVLSEEGHQVCQETSPESSLGPIPSSPGRMSPLLPNPLDPLDPLDLDLESQAPVIHDIVTSSPSDNEHLGATPFVTNIDLGAPLDIPASELLPAEPEESCSTPPLTEIPVTTEQALDTPADVLIPAGPAGPAGASPAFTAEPEVDIPTETLTAADPPAYVEADITFTPESTESPSPAPESLVTESPIGDAPAPETVGSAEAEEEAAVEEEEMEPSETVTQEEKEAEEEEEEEPSSSFDVGDTSGFDDGLRRRNVPSFEAARPRTSDEEDDEEEVEFKLAEKKEEKPWLSMNKCIVGALILLFLGSLFLSGFLSDLDNGDFDASELSDGEQSKDWLSADPQDMKELLDKLTQENQQIAQLEAQLQSQKEELDSALSAVAESGDAKGKAGLEMENAKLKKELSSLPELKTELESLRARVTELSQLTANQEMPQTTPGSAPQPGDKDGQTTKTAADPERRKNTDEGGRLKDELQRQKVLLEESKKRLQGMKKDGGDRKQVRDHLEEIQKKLSEQVERWGKKKPQESKWKGNKGKTNERDHWKREEKKEWRGEKDWKHSKDEKKEKEWKSPKQNSHKEAWRKHQDEWERKKGERRMDREERRKEKPWHSRPGKSSHNHHQHHHHQPRQPHQHNQNDFWRDQEQKLRRNVRPQLGCSSVDNCAEKEGLYPVELPEFEELLEGYLSKLEGSSSESKDKVRKLTAEYFEDGVFIHDRVLFSDFAEDVADILEDMVDALDVGGQKDDDSLEEEMEEFEREALWKFAATA</sequence>
<feature type="compositionally biased region" description="Acidic residues" evidence="2">
    <location>
        <begin position="312"/>
        <end position="326"/>
    </location>
</feature>